<keyword evidence="2" id="KW-0813">Transport</keyword>
<evidence type="ECO:0000313" key="8">
    <source>
        <dbReference type="Proteomes" id="UP000250266"/>
    </source>
</evidence>
<dbReference type="Proteomes" id="UP000250266">
    <property type="component" value="Unassembled WGS sequence"/>
</dbReference>
<dbReference type="InterPro" id="IPR036259">
    <property type="entry name" value="MFS_trans_sf"/>
</dbReference>
<keyword evidence="8" id="KW-1185">Reference proteome</keyword>
<comment type="subcellular location">
    <subcellularLocation>
        <location evidence="1">Membrane</location>
        <topology evidence="1">Multi-pass membrane protein</topology>
    </subcellularLocation>
</comment>
<evidence type="ECO:0000256" key="4">
    <source>
        <dbReference type="ARBA" id="ARBA00022989"/>
    </source>
</evidence>
<dbReference type="GO" id="GO:0005886">
    <property type="term" value="C:plasma membrane"/>
    <property type="evidence" value="ECO:0007669"/>
    <property type="project" value="TreeGrafter"/>
</dbReference>
<evidence type="ECO:0000256" key="5">
    <source>
        <dbReference type="ARBA" id="ARBA00023136"/>
    </source>
</evidence>
<evidence type="ECO:0000313" key="7">
    <source>
        <dbReference type="EMBL" id="OCK72899.1"/>
    </source>
</evidence>
<dbReference type="PANTHER" id="PTHR23502">
    <property type="entry name" value="MAJOR FACILITATOR SUPERFAMILY"/>
    <property type="match status" value="1"/>
</dbReference>
<feature type="transmembrane region" description="Helical" evidence="6">
    <location>
        <begin position="80"/>
        <end position="104"/>
    </location>
</feature>
<name>A0A8E2J7Z0_9PEZI</name>
<dbReference type="EMBL" id="KV746211">
    <property type="protein sequence ID" value="OCK72899.1"/>
    <property type="molecule type" value="Genomic_DNA"/>
</dbReference>
<feature type="transmembrane region" description="Helical" evidence="6">
    <location>
        <begin position="7"/>
        <end position="30"/>
    </location>
</feature>
<sequence length="259" mass="28022">MPLFDRFLGLLCLLFLEALLQNMLVGIALYPPSESSSIPSPPRFFSPAASLSPATTPSVRASHLFFANNYSFDSLQASLVFIPIGVGGLVATLTTGKAVDWNYARHARRLGFPVRKNKFTDHSEFPLELAGMQVSLPLLLLGSACIIAYGWTMQARVSLAGPIVLLFFVGYAVQRGFQVLNVLMVDLYAGQAATATAANNLARCLLGAASSAAIIPMSDAVGRGWAYTVLALVIRAIMHRPCCARGRERWFEKQRPNGS</sequence>
<protein>
    <recommendedName>
        <fullName evidence="9">Major facilitator superfamily (MFS) profile domain-containing protein</fullName>
    </recommendedName>
</protein>
<dbReference type="AlphaFoldDB" id="A0A8E2J7Z0"/>
<keyword evidence="4 6" id="KW-1133">Transmembrane helix</keyword>
<evidence type="ECO:0008006" key="9">
    <source>
        <dbReference type="Google" id="ProtNLM"/>
    </source>
</evidence>
<dbReference type="Gene3D" id="1.20.1250.20">
    <property type="entry name" value="MFS general substrate transporter like domains"/>
    <property type="match status" value="1"/>
</dbReference>
<evidence type="ECO:0000256" key="2">
    <source>
        <dbReference type="ARBA" id="ARBA00022448"/>
    </source>
</evidence>
<dbReference type="SUPFAM" id="SSF103473">
    <property type="entry name" value="MFS general substrate transporter"/>
    <property type="match status" value="1"/>
</dbReference>
<dbReference type="OrthoDB" id="2441642at2759"/>
<keyword evidence="5 6" id="KW-0472">Membrane</keyword>
<feature type="transmembrane region" description="Helical" evidence="6">
    <location>
        <begin position="157"/>
        <end position="174"/>
    </location>
</feature>
<reference evidence="7 8" key="1">
    <citation type="journal article" date="2016" name="Nat. Commun.">
        <title>Ectomycorrhizal ecology is imprinted in the genome of the dominant symbiotic fungus Cenococcum geophilum.</title>
        <authorList>
            <consortium name="DOE Joint Genome Institute"/>
            <person name="Peter M."/>
            <person name="Kohler A."/>
            <person name="Ohm R.A."/>
            <person name="Kuo A."/>
            <person name="Krutzmann J."/>
            <person name="Morin E."/>
            <person name="Arend M."/>
            <person name="Barry K.W."/>
            <person name="Binder M."/>
            <person name="Choi C."/>
            <person name="Clum A."/>
            <person name="Copeland A."/>
            <person name="Grisel N."/>
            <person name="Haridas S."/>
            <person name="Kipfer T."/>
            <person name="LaButti K."/>
            <person name="Lindquist E."/>
            <person name="Lipzen A."/>
            <person name="Maire R."/>
            <person name="Meier B."/>
            <person name="Mihaltcheva S."/>
            <person name="Molinier V."/>
            <person name="Murat C."/>
            <person name="Poggeler S."/>
            <person name="Quandt C.A."/>
            <person name="Sperisen C."/>
            <person name="Tritt A."/>
            <person name="Tisserant E."/>
            <person name="Crous P.W."/>
            <person name="Henrissat B."/>
            <person name="Nehls U."/>
            <person name="Egli S."/>
            <person name="Spatafora J.W."/>
            <person name="Grigoriev I.V."/>
            <person name="Martin F.M."/>
        </authorList>
    </citation>
    <scope>NUCLEOTIDE SEQUENCE [LARGE SCALE GENOMIC DNA]</scope>
    <source>
        <strain evidence="7 8">CBS 459.81</strain>
    </source>
</reference>
<gene>
    <name evidence="7" type="ORF">K432DRAFT_399228</name>
</gene>
<accession>A0A8E2J7Z0</accession>
<organism evidence="7 8">
    <name type="scientific">Lepidopterella palustris CBS 459.81</name>
    <dbReference type="NCBI Taxonomy" id="1314670"/>
    <lineage>
        <taxon>Eukaryota</taxon>
        <taxon>Fungi</taxon>
        <taxon>Dikarya</taxon>
        <taxon>Ascomycota</taxon>
        <taxon>Pezizomycotina</taxon>
        <taxon>Dothideomycetes</taxon>
        <taxon>Pleosporomycetidae</taxon>
        <taxon>Mytilinidiales</taxon>
        <taxon>Argynnaceae</taxon>
        <taxon>Lepidopterella</taxon>
    </lineage>
</organism>
<dbReference type="GO" id="GO:0022857">
    <property type="term" value="F:transmembrane transporter activity"/>
    <property type="evidence" value="ECO:0007669"/>
    <property type="project" value="TreeGrafter"/>
</dbReference>
<proteinExistence type="predicted"/>
<evidence type="ECO:0000256" key="6">
    <source>
        <dbReference type="SAM" id="Phobius"/>
    </source>
</evidence>
<evidence type="ECO:0000256" key="1">
    <source>
        <dbReference type="ARBA" id="ARBA00004141"/>
    </source>
</evidence>
<dbReference type="PANTHER" id="PTHR23502:SF51">
    <property type="entry name" value="QUINIDINE RESISTANCE PROTEIN 1-RELATED"/>
    <property type="match status" value="1"/>
</dbReference>
<evidence type="ECO:0000256" key="3">
    <source>
        <dbReference type="ARBA" id="ARBA00022692"/>
    </source>
</evidence>
<keyword evidence="3 6" id="KW-0812">Transmembrane</keyword>